<evidence type="ECO:0000256" key="1">
    <source>
        <dbReference type="SAM" id="MobiDB-lite"/>
    </source>
</evidence>
<gene>
    <name evidence="2" type="ORF">K1718_24365</name>
</gene>
<feature type="region of interest" description="Disordered" evidence="1">
    <location>
        <begin position="1"/>
        <end position="20"/>
    </location>
</feature>
<evidence type="ECO:0000313" key="2">
    <source>
        <dbReference type="EMBL" id="WFE89253.1"/>
    </source>
</evidence>
<reference evidence="2 3" key="1">
    <citation type="submission" date="2023-03" db="EMBL/GenBank/DDBJ databases">
        <title>Roseibium porphyridii sp. nov. and Roseibium rhodosorbium sp. nov. isolated from marine algae, Porphyridium cruentum and Rhodosorus marinus, respectively.</title>
        <authorList>
            <person name="Lee M.W."/>
            <person name="Choi B.J."/>
            <person name="Lee J.K."/>
            <person name="Choi D.G."/>
            <person name="Baek J.H."/>
            <person name="Bayburt H."/>
            <person name="Kim J.M."/>
            <person name="Han D.M."/>
            <person name="Kim K.H."/>
            <person name="Jeon C.O."/>
        </authorList>
    </citation>
    <scope>NUCLEOTIDE SEQUENCE [LARGE SCALE GENOMIC DNA]</scope>
    <source>
        <strain evidence="2 3">KMA01</strain>
    </source>
</reference>
<protein>
    <submittedName>
        <fullName evidence="2">Uncharacterized protein</fullName>
    </submittedName>
</protein>
<accession>A0ABY8F9A7</accession>
<dbReference type="Proteomes" id="UP001209803">
    <property type="component" value="Chromosome"/>
</dbReference>
<organism evidence="2 3">
    <name type="scientific">Roseibium porphyridii</name>
    <dbReference type="NCBI Taxonomy" id="2866279"/>
    <lineage>
        <taxon>Bacteria</taxon>
        <taxon>Pseudomonadati</taxon>
        <taxon>Pseudomonadota</taxon>
        <taxon>Alphaproteobacteria</taxon>
        <taxon>Hyphomicrobiales</taxon>
        <taxon>Stappiaceae</taxon>
        <taxon>Roseibium</taxon>
    </lineage>
</organism>
<evidence type="ECO:0000313" key="3">
    <source>
        <dbReference type="Proteomes" id="UP001209803"/>
    </source>
</evidence>
<name>A0ABY8F9A7_9HYPH</name>
<keyword evidence="3" id="KW-1185">Reference proteome</keyword>
<dbReference type="EMBL" id="CP120863">
    <property type="protein sequence ID" value="WFE89253.1"/>
    <property type="molecule type" value="Genomic_DNA"/>
</dbReference>
<proteinExistence type="predicted"/>
<sequence length="99" mass="10988">MPVTLPMDVSQTEPPTTFSPPQQALWWLKKGALVLGPEWEKAHGICQASEGEAAHDWVHGLCHLIENDPGNAAYWFRRAGRPNSTNDIAALWQEIAESI</sequence>
<feature type="compositionally biased region" description="Polar residues" evidence="1">
    <location>
        <begin position="9"/>
        <end position="20"/>
    </location>
</feature>
<dbReference type="RefSeq" id="WP_265680528.1">
    <property type="nucleotide sequence ID" value="NZ_CP120863.1"/>
</dbReference>